<keyword evidence="3" id="KW-1185">Reference proteome</keyword>
<feature type="transmembrane region" description="Helical" evidence="1">
    <location>
        <begin position="21"/>
        <end position="40"/>
    </location>
</feature>
<dbReference type="RefSeq" id="WP_125023562.1">
    <property type="nucleotide sequence ID" value="NZ_CP034159.1"/>
</dbReference>
<reference evidence="3" key="1">
    <citation type="submission" date="2018-11" db="EMBL/GenBank/DDBJ databases">
        <title>Proposal to divide the Flavobacteriaceae and reorganize its genera based on Amino Acid Identity values calculated from whole genome sequences.</title>
        <authorList>
            <person name="Nicholson A.C."/>
            <person name="Gulvik C.A."/>
            <person name="Whitney A.M."/>
            <person name="Humrighouse B.W."/>
            <person name="Bell M."/>
            <person name="Holmes B."/>
            <person name="Steigerwalt A.G."/>
            <person name="Villarma A."/>
            <person name="Sheth M."/>
            <person name="Batra D."/>
            <person name="Pryor J."/>
            <person name="Bernardet J.-F."/>
            <person name="Hugo C."/>
            <person name="Kampfer P."/>
            <person name="Newman J.D."/>
            <person name="McQuiston J.R."/>
        </authorList>
    </citation>
    <scope>NUCLEOTIDE SEQUENCE [LARGE SCALE GENOMIC DNA]</scope>
    <source>
        <strain evidence="3">G0081</strain>
    </source>
</reference>
<sequence length="83" mass="9412">MIQKELSQLTNEELLLEGKKIRSGNIVNAVLFGVMIGVATWSTVKYGLGIITFFPLLFIQMLLKNNARKKAFETELKNRNLTL</sequence>
<gene>
    <name evidence="2" type="ORF">EIB73_05925</name>
</gene>
<evidence type="ECO:0000313" key="3">
    <source>
        <dbReference type="Proteomes" id="UP000270185"/>
    </source>
</evidence>
<dbReference type="Proteomes" id="UP000270185">
    <property type="component" value="Chromosome"/>
</dbReference>
<dbReference type="EMBL" id="CP034159">
    <property type="protein sequence ID" value="AZI32757.1"/>
    <property type="molecule type" value="Genomic_DNA"/>
</dbReference>
<evidence type="ECO:0000313" key="2">
    <source>
        <dbReference type="EMBL" id="AZI32757.1"/>
    </source>
</evidence>
<keyword evidence="1" id="KW-0472">Membrane</keyword>
<keyword evidence="1" id="KW-1133">Transmembrane helix</keyword>
<keyword evidence="1" id="KW-0812">Transmembrane</keyword>
<feature type="transmembrane region" description="Helical" evidence="1">
    <location>
        <begin position="46"/>
        <end position="63"/>
    </location>
</feature>
<evidence type="ECO:0000256" key="1">
    <source>
        <dbReference type="SAM" id="Phobius"/>
    </source>
</evidence>
<dbReference type="OrthoDB" id="713928at2"/>
<name>A0A3G8XLZ8_9FLAO</name>
<dbReference type="AlphaFoldDB" id="A0A3G8XLZ8"/>
<protein>
    <submittedName>
        <fullName evidence="2">FUSC family protein</fullName>
    </submittedName>
</protein>
<accession>A0A3G8XLZ8</accession>
<dbReference type="KEGG" id="ccas:EIB73_05925"/>
<proteinExistence type="predicted"/>
<organism evidence="2 3">
    <name type="scientific">Kaistella carnis</name>
    <dbReference type="NCBI Taxonomy" id="1241979"/>
    <lineage>
        <taxon>Bacteria</taxon>
        <taxon>Pseudomonadati</taxon>
        <taxon>Bacteroidota</taxon>
        <taxon>Flavobacteriia</taxon>
        <taxon>Flavobacteriales</taxon>
        <taxon>Weeksellaceae</taxon>
        <taxon>Chryseobacterium group</taxon>
        <taxon>Kaistella</taxon>
    </lineage>
</organism>